<feature type="domain" description="Response regulatory" evidence="2">
    <location>
        <begin position="2"/>
        <end position="124"/>
    </location>
</feature>
<dbReference type="SUPFAM" id="SSF52172">
    <property type="entry name" value="CheY-like"/>
    <property type="match status" value="1"/>
</dbReference>
<dbReference type="InterPro" id="IPR052893">
    <property type="entry name" value="TCS_response_regulator"/>
</dbReference>
<accession>A0A7Y9C880</accession>
<reference evidence="3 4" key="1">
    <citation type="submission" date="2020-07" db="EMBL/GenBank/DDBJ databases">
        <authorList>
            <person name="Sun Q."/>
        </authorList>
    </citation>
    <scope>NUCLEOTIDE SEQUENCE [LARGE SCALE GENOMIC DNA]</scope>
    <source>
        <strain evidence="3 4">MAH-1</strain>
    </source>
</reference>
<dbReference type="InterPro" id="IPR001789">
    <property type="entry name" value="Sig_transdc_resp-reg_receiver"/>
</dbReference>
<dbReference type="AlphaFoldDB" id="A0A7Y9C880"/>
<dbReference type="InterPro" id="IPR011006">
    <property type="entry name" value="CheY-like_superfamily"/>
</dbReference>
<gene>
    <name evidence="3" type="ORF">HZF10_14810</name>
</gene>
<dbReference type="PANTHER" id="PTHR44520:SF2">
    <property type="entry name" value="RESPONSE REGULATOR RCP1"/>
    <property type="match status" value="1"/>
</dbReference>
<comment type="caution">
    <text evidence="3">The sequence shown here is derived from an EMBL/GenBank/DDBJ whole genome shotgun (WGS) entry which is preliminary data.</text>
</comment>
<protein>
    <submittedName>
        <fullName evidence="3">Response regulator</fullName>
    </submittedName>
</protein>
<dbReference type="CDD" id="cd17557">
    <property type="entry name" value="REC_Rcp-like"/>
    <property type="match status" value="1"/>
</dbReference>
<dbReference type="EMBL" id="JACBJI010000007">
    <property type="protein sequence ID" value="NYA72198.1"/>
    <property type="molecule type" value="Genomic_DNA"/>
</dbReference>
<dbReference type="Gene3D" id="3.40.50.2300">
    <property type="match status" value="1"/>
</dbReference>
<evidence type="ECO:0000313" key="4">
    <source>
        <dbReference type="Proteomes" id="UP000535020"/>
    </source>
</evidence>
<evidence type="ECO:0000313" key="3">
    <source>
        <dbReference type="EMBL" id="NYA72198.1"/>
    </source>
</evidence>
<proteinExistence type="predicted"/>
<keyword evidence="4" id="KW-1185">Reference proteome</keyword>
<dbReference type="Pfam" id="PF00072">
    <property type="entry name" value="Response_reg"/>
    <property type="match status" value="1"/>
</dbReference>
<evidence type="ECO:0000256" key="1">
    <source>
        <dbReference type="PROSITE-ProRule" id="PRU00169"/>
    </source>
</evidence>
<dbReference type="PANTHER" id="PTHR44520">
    <property type="entry name" value="RESPONSE REGULATOR RCP1-RELATED"/>
    <property type="match status" value="1"/>
</dbReference>
<name>A0A7Y9C880_9FLAO</name>
<feature type="modified residue" description="4-aspartylphosphate" evidence="1">
    <location>
        <position position="57"/>
    </location>
</feature>
<dbReference type="Proteomes" id="UP000535020">
    <property type="component" value="Unassembled WGS sequence"/>
</dbReference>
<sequence>MQIFLVDDDADDRALFEEAFENVRALSTDLTIFEDGVSLLEYLRQPENDLPHIIFLDLNMPMKSGVDCLREIRQDKRLRDVSVAIYSTSNSARDIEDTFSGGANVYIHKPSSFDQLKKTLSHVLKLNWQFHLSGMNKETFFLNV</sequence>
<dbReference type="GO" id="GO:0000160">
    <property type="term" value="P:phosphorelay signal transduction system"/>
    <property type="evidence" value="ECO:0007669"/>
    <property type="project" value="InterPro"/>
</dbReference>
<organism evidence="3 4">
    <name type="scientific">Flavobacterium agri</name>
    <dbReference type="NCBI Taxonomy" id="2743471"/>
    <lineage>
        <taxon>Bacteria</taxon>
        <taxon>Pseudomonadati</taxon>
        <taxon>Bacteroidota</taxon>
        <taxon>Flavobacteriia</taxon>
        <taxon>Flavobacteriales</taxon>
        <taxon>Flavobacteriaceae</taxon>
        <taxon>Flavobacterium</taxon>
    </lineage>
</organism>
<evidence type="ECO:0000259" key="2">
    <source>
        <dbReference type="PROSITE" id="PS50110"/>
    </source>
</evidence>
<dbReference type="PROSITE" id="PS50110">
    <property type="entry name" value="RESPONSE_REGULATORY"/>
    <property type="match status" value="1"/>
</dbReference>
<dbReference type="SMART" id="SM00448">
    <property type="entry name" value="REC"/>
    <property type="match status" value="1"/>
</dbReference>
<keyword evidence="1" id="KW-0597">Phosphoprotein</keyword>